<keyword evidence="1" id="KW-0472">Membrane</keyword>
<accession>A0A7X5TT89</accession>
<evidence type="ECO:0000313" key="2">
    <source>
        <dbReference type="EMBL" id="NIH53890.1"/>
    </source>
</evidence>
<proteinExistence type="predicted"/>
<keyword evidence="1" id="KW-1133">Transmembrane helix</keyword>
<dbReference type="EMBL" id="JAAMOX010000001">
    <property type="protein sequence ID" value="NIH53890.1"/>
    <property type="molecule type" value="Genomic_DNA"/>
</dbReference>
<dbReference type="Proteomes" id="UP000541033">
    <property type="component" value="Unassembled WGS sequence"/>
</dbReference>
<evidence type="ECO:0000256" key="1">
    <source>
        <dbReference type="SAM" id="Phobius"/>
    </source>
</evidence>
<gene>
    <name evidence="2" type="ORF">FHX76_001758</name>
</gene>
<protein>
    <submittedName>
        <fullName evidence="2">Uncharacterized protein</fullName>
    </submittedName>
</protein>
<dbReference type="AlphaFoldDB" id="A0A7X5TT89"/>
<dbReference type="RefSeq" id="WP_167149872.1">
    <property type="nucleotide sequence ID" value="NZ_JAAMOX010000001.1"/>
</dbReference>
<organism evidence="2 3">
    <name type="scientific">Lysinibacter cavernae</name>
    <dbReference type="NCBI Taxonomy" id="1640652"/>
    <lineage>
        <taxon>Bacteria</taxon>
        <taxon>Bacillati</taxon>
        <taxon>Actinomycetota</taxon>
        <taxon>Actinomycetes</taxon>
        <taxon>Micrococcales</taxon>
        <taxon>Microbacteriaceae</taxon>
        <taxon>Lysinibacter</taxon>
    </lineage>
</organism>
<sequence length="56" mass="5897">MQRQIENRSLSRPVQRGLAAIIITSLAGMLSIGIFCAVSQSAEPVGPRTPSSISAE</sequence>
<keyword evidence="1" id="KW-0812">Transmembrane</keyword>
<feature type="transmembrane region" description="Helical" evidence="1">
    <location>
        <begin position="20"/>
        <end position="42"/>
    </location>
</feature>
<comment type="caution">
    <text evidence="2">The sequence shown here is derived from an EMBL/GenBank/DDBJ whole genome shotgun (WGS) entry which is preliminary data.</text>
</comment>
<evidence type="ECO:0000313" key="3">
    <source>
        <dbReference type="Proteomes" id="UP000541033"/>
    </source>
</evidence>
<keyword evidence="3" id="KW-1185">Reference proteome</keyword>
<reference evidence="2 3" key="1">
    <citation type="submission" date="2020-02" db="EMBL/GenBank/DDBJ databases">
        <title>Sequencing the genomes of 1000 actinobacteria strains.</title>
        <authorList>
            <person name="Klenk H.-P."/>
        </authorList>
    </citation>
    <scope>NUCLEOTIDE SEQUENCE [LARGE SCALE GENOMIC DNA]</scope>
    <source>
        <strain evidence="2 3">DSM 27960</strain>
    </source>
</reference>
<name>A0A7X5TT89_9MICO</name>